<protein>
    <submittedName>
        <fullName evidence="1">Uncharacterized protein</fullName>
    </submittedName>
</protein>
<dbReference type="Pfam" id="PF00106">
    <property type="entry name" value="adh_short"/>
    <property type="match status" value="1"/>
</dbReference>
<reference evidence="1 2" key="1">
    <citation type="submission" date="2018-08" db="EMBL/GenBank/DDBJ databases">
        <title>Draft genome of the lignicolous fungus Coniochaeta pulveracea.</title>
        <authorList>
            <person name="Borstlap C.J."/>
            <person name="De Witt R.N."/>
            <person name="Botha A."/>
            <person name="Volschenk H."/>
        </authorList>
    </citation>
    <scope>NUCLEOTIDE SEQUENCE [LARGE SCALE GENOMIC DNA]</scope>
    <source>
        <strain evidence="1 2">CAB683</strain>
    </source>
</reference>
<dbReference type="AlphaFoldDB" id="A0A420Y0T9"/>
<proteinExistence type="predicted"/>
<dbReference type="GO" id="GO:0016616">
    <property type="term" value="F:oxidoreductase activity, acting on the CH-OH group of donors, NAD or NADP as acceptor"/>
    <property type="evidence" value="ECO:0007669"/>
    <property type="project" value="TreeGrafter"/>
</dbReference>
<sequence>MASTPYIVLISGASRGLGKGFVERYLARPNHIVIAANRDPNGSTSKELYDLPKAEGSRLIIVKYDGAIDGGASEIPAVLASQGINHLDLVIANAGIAYVYPSVADLKISDIENHMAINVYGTVRLYQATLPFLKKARSPKFVTIGSGAGSITAQLPLPNAAYGPSKAAVHWLTKRMDGEEDWLTAFVLDPGLVGTDMGNRGAAELSTRLGMPELMDMVISLDESVTGMVQRIDEATKETHGGTFVRYDGSNPPF</sequence>
<dbReference type="PANTHER" id="PTHR45458:SF1">
    <property type="entry name" value="SHORT CHAIN DEHYDROGENASE"/>
    <property type="match status" value="1"/>
</dbReference>
<evidence type="ECO:0000313" key="1">
    <source>
        <dbReference type="EMBL" id="RKU41541.1"/>
    </source>
</evidence>
<dbReference type="InterPro" id="IPR052184">
    <property type="entry name" value="SDR_enzymes"/>
</dbReference>
<keyword evidence="2" id="KW-1185">Reference proteome</keyword>
<organism evidence="1 2">
    <name type="scientific">Coniochaeta pulveracea</name>
    <dbReference type="NCBI Taxonomy" id="177199"/>
    <lineage>
        <taxon>Eukaryota</taxon>
        <taxon>Fungi</taxon>
        <taxon>Dikarya</taxon>
        <taxon>Ascomycota</taxon>
        <taxon>Pezizomycotina</taxon>
        <taxon>Sordariomycetes</taxon>
        <taxon>Sordariomycetidae</taxon>
        <taxon>Coniochaetales</taxon>
        <taxon>Coniochaetaceae</taxon>
        <taxon>Coniochaeta</taxon>
    </lineage>
</organism>
<dbReference type="EMBL" id="QVQW01000072">
    <property type="protein sequence ID" value="RKU41541.1"/>
    <property type="molecule type" value="Genomic_DNA"/>
</dbReference>
<dbReference type="PRINTS" id="PR00081">
    <property type="entry name" value="GDHRDH"/>
</dbReference>
<dbReference type="InterPro" id="IPR002347">
    <property type="entry name" value="SDR_fam"/>
</dbReference>
<comment type="caution">
    <text evidence="1">The sequence shown here is derived from an EMBL/GenBank/DDBJ whole genome shotgun (WGS) entry which is preliminary data.</text>
</comment>
<name>A0A420Y0T9_9PEZI</name>
<dbReference type="PANTHER" id="PTHR45458">
    <property type="entry name" value="SHORT-CHAIN DEHYDROGENASE/REDUCTASE SDR"/>
    <property type="match status" value="1"/>
</dbReference>
<accession>A0A420Y0T9</accession>
<dbReference type="InterPro" id="IPR036291">
    <property type="entry name" value="NAD(P)-bd_dom_sf"/>
</dbReference>
<evidence type="ECO:0000313" key="2">
    <source>
        <dbReference type="Proteomes" id="UP000275385"/>
    </source>
</evidence>
<dbReference type="Gene3D" id="3.40.50.720">
    <property type="entry name" value="NAD(P)-binding Rossmann-like Domain"/>
    <property type="match status" value="1"/>
</dbReference>
<gene>
    <name evidence="1" type="ORF">DL546_000881</name>
</gene>
<dbReference type="CDD" id="cd05325">
    <property type="entry name" value="carb_red_sniffer_like_SDR_c"/>
    <property type="match status" value="1"/>
</dbReference>
<dbReference type="Proteomes" id="UP000275385">
    <property type="component" value="Unassembled WGS sequence"/>
</dbReference>
<dbReference type="OrthoDB" id="9876299at2759"/>
<dbReference type="SUPFAM" id="SSF51735">
    <property type="entry name" value="NAD(P)-binding Rossmann-fold domains"/>
    <property type="match status" value="1"/>
</dbReference>